<dbReference type="CDD" id="cd18787">
    <property type="entry name" value="SF2_C_DEAD"/>
    <property type="match status" value="1"/>
</dbReference>
<feature type="domain" description="Helicase ATP-binding" evidence="6">
    <location>
        <begin position="187"/>
        <end position="365"/>
    </location>
</feature>
<evidence type="ECO:0000256" key="2">
    <source>
        <dbReference type="ARBA" id="ARBA00022741"/>
    </source>
</evidence>
<keyword evidence="4" id="KW-0347">Helicase</keyword>
<evidence type="ECO:0000259" key="6">
    <source>
        <dbReference type="PROSITE" id="PS51192"/>
    </source>
</evidence>
<gene>
    <name evidence="8" type="ORF">HPB52_004948</name>
</gene>
<dbReference type="SUPFAM" id="SSF52540">
    <property type="entry name" value="P-loop containing nucleoside triphosphate hydrolases"/>
    <property type="match status" value="1"/>
</dbReference>
<dbReference type="InterPro" id="IPR027417">
    <property type="entry name" value="P-loop_NTPase"/>
</dbReference>
<evidence type="ECO:0000259" key="7">
    <source>
        <dbReference type="PROSITE" id="PS51194"/>
    </source>
</evidence>
<dbReference type="GO" id="GO:0005524">
    <property type="term" value="F:ATP binding"/>
    <property type="evidence" value="ECO:0007669"/>
    <property type="project" value="UniProtKB-KW"/>
</dbReference>
<protein>
    <recommendedName>
        <fullName evidence="1">RNA helicase</fullName>
        <ecNumber evidence="1">3.6.4.13</ecNumber>
    </recommendedName>
</protein>
<dbReference type="InterPro" id="IPR014001">
    <property type="entry name" value="Helicase_ATP-bd"/>
</dbReference>
<dbReference type="GO" id="GO:0003724">
    <property type="term" value="F:RNA helicase activity"/>
    <property type="evidence" value="ECO:0007669"/>
    <property type="project" value="UniProtKB-EC"/>
</dbReference>
<dbReference type="GO" id="GO:0016787">
    <property type="term" value="F:hydrolase activity"/>
    <property type="evidence" value="ECO:0007669"/>
    <property type="project" value="UniProtKB-KW"/>
</dbReference>
<evidence type="ECO:0000256" key="3">
    <source>
        <dbReference type="ARBA" id="ARBA00022801"/>
    </source>
</evidence>
<dbReference type="GO" id="GO:0003676">
    <property type="term" value="F:nucleic acid binding"/>
    <property type="evidence" value="ECO:0007669"/>
    <property type="project" value="InterPro"/>
</dbReference>
<dbReference type="PROSITE" id="PS51192">
    <property type="entry name" value="HELICASE_ATP_BIND_1"/>
    <property type="match status" value="1"/>
</dbReference>
<sequence length="552" mass="62504">MWQNPLRFGQIKFDMYVSTLIWQEHLLQDIPNPLVTLGGKKGVINYLRAQLPGSNLHCSARRGFFQYPLPPAIGDSYVFSYERWRNKREVSYASKSKVERNLRPPGWDRFVLPAFEKNLYREHIVTALRSASEVAGFRKGNEITVAGRAVPKPILSFDETDFPDCITKVLRAQGLGSSPTSVHAQCWPVVLSGRDLLAVAATSSENRFLAYVIPAVLHVRSQEPMPHGDGPIVLVLASTRELARQVQHTFSLFDKDFGIRTACLVPGEPKEAQLKRLGEGCEVWVATPSRLVGLMEECKVNIRRCTFLVLEQADRMLAMGLQKQLRLIVANVRSDRQTLTWLTSSTREASLLADEFMEDYVTVTVGETSQQSQNRRAEHIVYVCDEKDKDDRLVTLFEDILDDKRDKAVVFVETKWKVDDLVTSLRLRDWPAVGIHSRKTEQEREWALNALRFGRMLVLVATDMAGHGVDVEDARFVVNYDYPRSSDDYARRVKHAVRDDGKGRAYTFLTPTESRNAKELVRILRDAGKEVPPDLLKIAVMKPPAVLTLAPS</sequence>
<dbReference type="AlphaFoldDB" id="A0A9D4PD65"/>
<keyword evidence="2" id="KW-0547">Nucleotide-binding</keyword>
<dbReference type="Gene3D" id="3.40.50.300">
    <property type="entry name" value="P-loop containing nucleotide triphosphate hydrolases"/>
    <property type="match status" value="2"/>
</dbReference>
<dbReference type="EC" id="3.6.4.13" evidence="1"/>
<keyword evidence="9" id="KW-1185">Reference proteome</keyword>
<evidence type="ECO:0000313" key="9">
    <source>
        <dbReference type="Proteomes" id="UP000821837"/>
    </source>
</evidence>
<dbReference type="Pfam" id="PF00270">
    <property type="entry name" value="DEAD"/>
    <property type="match status" value="1"/>
</dbReference>
<dbReference type="Proteomes" id="UP000821837">
    <property type="component" value="Unassembled WGS sequence"/>
</dbReference>
<reference evidence="8" key="2">
    <citation type="submission" date="2021-09" db="EMBL/GenBank/DDBJ databases">
        <authorList>
            <person name="Jia N."/>
            <person name="Wang J."/>
            <person name="Shi W."/>
            <person name="Du L."/>
            <person name="Sun Y."/>
            <person name="Zhan W."/>
            <person name="Jiang J."/>
            <person name="Wang Q."/>
            <person name="Zhang B."/>
            <person name="Ji P."/>
            <person name="Sakyi L.B."/>
            <person name="Cui X."/>
            <person name="Yuan T."/>
            <person name="Jiang B."/>
            <person name="Yang W."/>
            <person name="Lam T.T.-Y."/>
            <person name="Chang Q."/>
            <person name="Ding S."/>
            <person name="Wang X."/>
            <person name="Zhu J."/>
            <person name="Ruan X."/>
            <person name="Zhao L."/>
            <person name="Wei J."/>
            <person name="Que T."/>
            <person name="Du C."/>
            <person name="Cheng J."/>
            <person name="Dai P."/>
            <person name="Han X."/>
            <person name="Huang E."/>
            <person name="Gao Y."/>
            <person name="Liu J."/>
            <person name="Shao H."/>
            <person name="Ye R."/>
            <person name="Li L."/>
            <person name="Wei W."/>
            <person name="Wang X."/>
            <person name="Wang C."/>
            <person name="Huo Q."/>
            <person name="Li W."/>
            <person name="Guo W."/>
            <person name="Chen H."/>
            <person name="Chen S."/>
            <person name="Zhou L."/>
            <person name="Zhou L."/>
            <person name="Ni X."/>
            <person name="Tian J."/>
            <person name="Zhou Y."/>
            <person name="Sheng Y."/>
            <person name="Liu T."/>
            <person name="Pan Y."/>
            <person name="Xia L."/>
            <person name="Li J."/>
            <person name="Zhao F."/>
            <person name="Cao W."/>
        </authorList>
    </citation>
    <scope>NUCLEOTIDE SEQUENCE</scope>
    <source>
        <strain evidence="8">Rsan-2018</strain>
        <tissue evidence="8">Larvae</tissue>
    </source>
</reference>
<keyword evidence="3" id="KW-0378">Hydrolase</keyword>
<evidence type="ECO:0000256" key="4">
    <source>
        <dbReference type="ARBA" id="ARBA00022806"/>
    </source>
</evidence>
<dbReference type="InterPro" id="IPR011545">
    <property type="entry name" value="DEAD/DEAH_box_helicase_dom"/>
</dbReference>
<name>A0A9D4PD65_RHISA</name>
<evidence type="ECO:0000313" key="8">
    <source>
        <dbReference type="EMBL" id="KAH7935249.1"/>
    </source>
</evidence>
<dbReference type="EMBL" id="JABSTV010001255">
    <property type="protein sequence ID" value="KAH7935249.1"/>
    <property type="molecule type" value="Genomic_DNA"/>
</dbReference>
<dbReference type="SMART" id="SM00487">
    <property type="entry name" value="DEXDc"/>
    <property type="match status" value="1"/>
</dbReference>
<dbReference type="Pfam" id="PF00271">
    <property type="entry name" value="Helicase_C"/>
    <property type="match status" value="1"/>
</dbReference>
<accession>A0A9D4PD65</accession>
<feature type="domain" description="Helicase C-terminal" evidence="7">
    <location>
        <begin position="388"/>
        <end position="539"/>
    </location>
</feature>
<dbReference type="VEuPathDB" id="VectorBase:RSAN_026926"/>
<evidence type="ECO:0000256" key="1">
    <source>
        <dbReference type="ARBA" id="ARBA00012552"/>
    </source>
</evidence>
<dbReference type="SMART" id="SM00490">
    <property type="entry name" value="HELICc"/>
    <property type="match status" value="1"/>
</dbReference>
<dbReference type="PANTHER" id="PTHR47958">
    <property type="entry name" value="ATP-DEPENDENT RNA HELICASE DBP3"/>
    <property type="match status" value="1"/>
</dbReference>
<proteinExistence type="predicted"/>
<keyword evidence="5" id="KW-0067">ATP-binding</keyword>
<dbReference type="InterPro" id="IPR001650">
    <property type="entry name" value="Helicase_C-like"/>
</dbReference>
<organism evidence="8 9">
    <name type="scientific">Rhipicephalus sanguineus</name>
    <name type="common">Brown dog tick</name>
    <name type="synonym">Ixodes sanguineus</name>
    <dbReference type="NCBI Taxonomy" id="34632"/>
    <lineage>
        <taxon>Eukaryota</taxon>
        <taxon>Metazoa</taxon>
        <taxon>Ecdysozoa</taxon>
        <taxon>Arthropoda</taxon>
        <taxon>Chelicerata</taxon>
        <taxon>Arachnida</taxon>
        <taxon>Acari</taxon>
        <taxon>Parasitiformes</taxon>
        <taxon>Ixodida</taxon>
        <taxon>Ixodoidea</taxon>
        <taxon>Ixodidae</taxon>
        <taxon>Rhipicephalinae</taxon>
        <taxon>Rhipicephalus</taxon>
        <taxon>Rhipicephalus</taxon>
    </lineage>
</organism>
<dbReference type="PROSITE" id="PS51194">
    <property type="entry name" value="HELICASE_CTER"/>
    <property type="match status" value="1"/>
</dbReference>
<evidence type="ECO:0000256" key="5">
    <source>
        <dbReference type="ARBA" id="ARBA00022840"/>
    </source>
</evidence>
<reference evidence="8" key="1">
    <citation type="journal article" date="2020" name="Cell">
        <title>Large-Scale Comparative Analyses of Tick Genomes Elucidate Their Genetic Diversity and Vector Capacities.</title>
        <authorList>
            <consortium name="Tick Genome and Microbiome Consortium (TIGMIC)"/>
            <person name="Jia N."/>
            <person name="Wang J."/>
            <person name="Shi W."/>
            <person name="Du L."/>
            <person name="Sun Y."/>
            <person name="Zhan W."/>
            <person name="Jiang J.F."/>
            <person name="Wang Q."/>
            <person name="Zhang B."/>
            <person name="Ji P."/>
            <person name="Bell-Sakyi L."/>
            <person name="Cui X.M."/>
            <person name="Yuan T.T."/>
            <person name="Jiang B.G."/>
            <person name="Yang W.F."/>
            <person name="Lam T.T."/>
            <person name="Chang Q.C."/>
            <person name="Ding S.J."/>
            <person name="Wang X.J."/>
            <person name="Zhu J.G."/>
            <person name="Ruan X.D."/>
            <person name="Zhao L."/>
            <person name="Wei J.T."/>
            <person name="Ye R.Z."/>
            <person name="Que T.C."/>
            <person name="Du C.H."/>
            <person name="Zhou Y.H."/>
            <person name="Cheng J.X."/>
            <person name="Dai P.F."/>
            <person name="Guo W.B."/>
            <person name="Han X.H."/>
            <person name="Huang E.J."/>
            <person name="Li L.F."/>
            <person name="Wei W."/>
            <person name="Gao Y.C."/>
            <person name="Liu J.Z."/>
            <person name="Shao H.Z."/>
            <person name="Wang X."/>
            <person name="Wang C.C."/>
            <person name="Yang T.C."/>
            <person name="Huo Q.B."/>
            <person name="Li W."/>
            <person name="Chen H.Y."/>
            <person name="Chen S.E."/>
            <person name="Zhou L.G."/>
            <person name="Ni X.B."/>
            <person name="Tian J.H."/>
            <person name="Sheng Y."/>
            <person name="Liu T."/>
            <person name="Pan Y.S."/>
            <person name="Xia L.Y."/>
            <person name="Li J."/>
            <person name="Zhao F."/>
            <person name="Cao W.C."/>
        </authorList>
    </citation>
    <scope>NUCLEOTIDE SEQUENCE</scope>
    <source>
        <strain evidence="8">Rsan-2018</strain>
    </source>
</reference>
<comment type="caution">
    <text evidence="8">The sequence shown here is derived from an EMBL/GenBank/DDBJ whole genome shotgun (WGS) entry which is preliminary data.</text>
</comment>